<evidence type="ECO:0000256" key="9">
    <source>
        <dbReference type="ARBA" id="ARBA00023034"/>
    </source>
</evidence>
<dbReference type="GO" id="GO:0008417">
    <property type="term" value="F:fucosyltransferase activity"/>
    <property type="evidence" value="ECO:0007669"/>
    <property type="project" value="UniProtKB-ARBA"/>
</dbReference>
<keyword evidence="7" id="KW-0735">Signal-anchor</keyword>
<dbReference type="EMBL" id="JBEDNZ010000014">
    <property type="protein sequence ID" value="KAL0829921.1"/>
    <property type="molecule type" value="Genomic_DNA"/>
</dbReference>
<comment type="caution">
    <text evidence="15">The sequence shown here is derived from an EMBL/GenBank/DDBJ whole genome shotgun (WGS) entry which is preliminary data.</text>
</comment>
<evidence type="ECO:0000256" key="7">
    <source>
        <dbReference type="ARBA" id="ARBA00022968"/>
    </source>
</evidence>
<dbReference type="InterPro" id="IPR031481">
    <property type="entry name" value="Glyco_tran_10_N"/>
</dbReference>
<feature type="transmembrane region" description="Helical" evidence="12">
    <location>
        <begin position="34"/>
        <end position="54"/>
    </location>
</feature>
<name>A0ABD0SVZ1_LOXSC</name>
<dbReference type="InterPro" id="IPR001503">
    <property type="entry name" value="Glyco_trans_10"/>
</dbReference>
<evidence type="ECO:0000256" key="6">
    <source>
        <dbReference type="ARBA" id="ARBA00022692"/>
    </source>
</evidence>
<organism evidence="15 16">
    <name type="scientific">Loxostege sticticalis</name>
    <name type="common">Beet webworm moth</name>
    <dbReference type="NCBI Taxonomy" id="481309"/>
    <lineage>
        <taxon>Eukaryota</taxon>
        <taxon>Metazoa</taxon>
        <taxon>Ecdysozoa</taxon>
        <taxon>Arthropoda</taxon>
        <taxon>Hexapoda</taxon>
        <taxon>Insecta</taxon>
        <taxon>Pterygota</taxon>
        <taxon>Neoptera</taxon>
        <taxon>Endopterygota</taxon>
        <taxon>Lepidoptera</taxon>
        <taxon>Glossata</taxon>
        <taxon>Ditrysia</taxon>
        <taxon>Pyraloidea</taxon>
        <taxon>Crambidae</taxon>
        <taxon>Pyraustinae</taxon>
        <taxon>Loxostege</taxon>
    </lineage>
</organism>
<keyword evidence="10 12" id="KW-0472">Membrane</keyword>
<gene>
    <name evidence="15" type="ORF">ABMA28_003395</name>
</gene>
<evidence type="ECO:0000259" key="13">
    <source>
        <dbReference type="Pfam" id="PF00852"/>
    </source>
</evidence>
<evidence type="ECO:0000313" key="15">
    <source>
        <dbReference type="EMBL" id="KAL0829921.1"/>
    </source>
</evidence>
<feature type="domain" description="Fucosyltransferase N-terminal" evidence="14">
    <location>
        <begin position="71"/>
        <end position="191"/>
    </location>
</feature>
<evidence type="ECO:0000256" key="5">
    <source>
        <dbReference type="ARBA" id="ARBA00022679"/>
    </source>
</evidence>
<dbReference type="PANTHER" id="PTHR48438">
    <property type="entry name" value="ALPHA-(1,3)-FUCOSYLTRANSFERASE C-RELATED"/>
    <property type="match status" value="1"/>
</dbReference>
<feature type="domain" description="Fucosyltransferase C-terminal" evidence="13">
    <location>
        <begin position="226"/>
        <end position="403"/>
    </location>
</feature>
<dbReference type="InterPro" id="IPR055270">
    <property type="entry name" value="Glyco_tran_10_C"/>
</dbReference>
<comment type="subcellular location">
    <subcellularLocation>
        <location evidence="1 12">Golgi apparatus</location>
        <location evidence="1 12">Golgi stack membrane</location>
        <topology evidence="1 12">Single-pass type II membrane protein</topology>
    </subcellularLocation>
</comment>
<protein>
    <recommendedName>
        <fullName evidence="12">Fucosyltransferase</fullName>
        <ecNumber evidence="12">2.4.1.-</ecNumber>
    </recommendedName>
</protein>
<accession>A0ABD0SVZ1</accession>
<dbReference type="EC" id="2.4.1.-" evidence="12"/>
<keyword evidence="9 12" id="KW-0333">Golgi apparatus</keyword>
<sequence length="425" mass="50704">MMKPKKIINPKNMYTYHIKDMTFVSSFKKNLLKFCLYMALFLFAILISLLPFIISRRTQVLKHVRYATDLKYILFWYKPKYKKLFNKDYGFELGSGQKLFIDQKCPHMNCYITYNKTLLNNQNNFDAVVFDVHDISRLKFTDYNATRPSYQHYIFWAHESAEKQPVCNPMFDNFFTWTWTYRLDSDVPHPFISIYDVNKQLIGPNYTMDWIQTMNYSEATRYKVINKSKAVAWIVSKCKSKNKHQDFIKELRNELKGYNYTLDVYGPCGDKRCPGGVLSKCYKMVEKKYFFQLVLEDTFAEDYVSEKLVKALSYFTVPIVYGGANYSRFLPPGAYINVQAFDMKKLGALVDYLIKNLVMYEYFFDWKNHYFYTVNHRSNVCTLCEKLNTNKEIPKIYSNFRQWWNPEYADVCARMDLLDLFNSEQ</sequence>
<keyword evidence="5 12" id="KW-0808">Transferase</keyword>
<evidence type="ECO:0000256" key="10">
    <source>
        <dbReference type="ARBA" id="ARBA00023136"/>
    </source>
</evidence>
<dbReference type="InterPro" id="IPR038577">
    <property type="entry name" value="GT10-like_C_sf"/>
</dbReference>
<evidence type="ECO:0000256" key="4">
    <source>
        <dbReference type="ARBA" id="ARBA00022676"/>
    </source>
</evidence>
<dbReference type="SUPFAM" id="SSF53756">
    <property type="entry name" value="UDP-Glycosyltransferase/glycogen phosphorylase"/>
    <property type="match status" value="1"/>
</dbReference>
<dbReference type="Proteomes" id="UP001549921">
    <property type="component" value="Unassembled WGS sequence"/>
</dbReference>
<dbReference type="PANTHER" id="PTHR48438:SF1">
    <property type="entry name" value="ALPHA-(1,3)-FUCOSYLTRANSFERASE C-RELATED"/>
    <property type="match status" value="1"/>
</dbReference>
<evidence type="ECO:0000256" key="8">
    <source>
        <dbReference type="ARBA" id="ARBA00022989"/>
    </source>
</evidence>
<dbReference type="AlphaFoldDB" id="A0ABD0SVZ1"/>
<reference evidence="15 16" key="1">
    <citation type="submission" date="2024-06" db="EMBL/GenBank/DDBJ databases">
        <title>A chromosome-level genome assembly of beet webworm, Loxostege sticticalis.</title>
        <authorList>
            <person name="Zhang Y."/>
        </authorList>
    </citation>
    <scope>NUCLEOTIDE SEQUENCE [LARGE SCALE GENOMIC DNA]</scope>
    <source>
        <strain evidence="15">AQ028</strain>
        <tissue evidence="15">Male pupae</tissue>
    </source>
</reference>
<proteinExistence type="inferred from homology"/>
<evidence type="ECO:0000256" key="1">
    <source>
        <dbReference type="ARBA" id="ARBA00004447"/>
    </source>
</evidence>
<evidence type="ECO:0000256" key="12">
    <source>
        <dbReference type="RuleBase" id="RU003832"/>
    </source>
</evidence>
<dbReference type="GO" id="GO:0032580">
    <property type="term" value="C:Golgi cisterna membrane"/>
    <property type="evidence" value="ECO:0007669"/>
    <property type="project" value="UniProtKB-SubCell"/>
</dbReference>
<evidence type="ECO:0000259" key="14">
    <source>
        <dbReference type="Pfam" id="PF17039"/>
    </source>
</evidence>
<dbReference type="Pfam" id="PF00852">
    <property type="entry name" value="Glyco_transf_10"/>
    <property type="match status" value="1"/>
</dbReference>
<comment type="similarity">
    <text evidence="3 12">Belongs to the glycosyltransferase 10 family.</text>
</comment>
<dbReference type="Gene3D" id="3.40.50.11660">
    <property type="entry name" value="Glycosyl transferase family 10, C-terminal domain"/>
    <property type="match status" value="1"/>
</dbReference>
<evidence type="ECO:0000256" key="11">
    <source>
        <dbReference type="ARBA" id="ARBA00023180"/>
    </source>
</evidence>
<keyword evidence="4 12" id="KW-0328">Glycosyltransferase</keyword>
<keyword evidence="6 12" id="KW-0812">Transmembrane</keyword>
<evidence type="ECO:0000256" key="3">
    <source>
        <dbReference type="ARBA" id="ARBA00008919"/>
    </source>
</evidence>
<evidence type="ECO:0000256" key="2">
    <source>
        <dbReference type="ARBA" id="ARBA00004922"/>
    </source>
</evidence>
<keyword evidence="11" id="KW-0325">Glycoprotein</keyword>
<keyword evidence="8 12" id="KW-1133">Transmembrane helix</keyword>
<dbReference type="Pfam" id="PF17039">
    <property type="entry name" value="Glyco_tran_10_N"/>
    <property type="match status" value="1"/>
</dbReference>
<comment type="pathway">
    <text evidence="2">Protein modification; protein glycosylation.</text>
</comment>
<evidence type="ECO:0000313" key="16">
    <source>
        <dbReference type="Proteomes" id="UP001549921"/>
    </source>
</evidence>